<gene>
    <name evidence="1" type="ORF">P378_01435</name>
</gene>
<organism evidence="1 2">
    <name type="scientific">Desulforamulus profundi</name>
    <dbReference type="NCBI Taxonomy" id="1383067"/>
    <lineage>
        <taxon>Bacteria</taxon>
        <taxon>Bacillati</taxon>
        <taxon>Bacillota</taxon>
        <taxon>Clostridia</taxon>
        <taxon>Eubacteriales</taxon>
        <taxon>Peptococcaceae</taxon>
        <taxon>Desulforamulus</taxon>
    </lineage>
</organism>
<keyword evidence="2" id="KW-1185">Reference proteome</keyword>
<comment type="caution">
    <text evidence="1">The sequence shown here is derived from an EMBL/GenBank/DDBJ whole genome shotgun (WGS) entry which is preliminary data.</text>
</comment>
<evidence type="ECO:0000313" key="1">
    <source>
        <dbReference type="EMBL" id="PHJ39778.1"/>
    </source>
</evidence>
<accession>A0A2C6MHM6</accession>
<sequence>MKLIITNQAQKDLAKLDKATQRRVQVALARVYELLNRYFTNAHNISNVNPCNA</sequence>
<proteinExistence type="predicted"/>
<name>A0A2C6MHM6_9FIRM</name>
<protein>
    <submittedName>
        <fullName evidence="1">Uncharacterized protein</fullName>
    </submittedName>
</protein>
<dbReference type="RefSeq" id="WP_180260921.1">
    <property type="nucleotide sequence ID" value="NZ_AWQQ01000009.1"/>
</dbReference>
<dbReference type="Proteomes" id="UP000222564">
    <property type="component" value="Unassembled WGS sequence"/>
</dbReference>
<dbReference type="EMBL" id="AWQQ01000009">
    <property type="protein sequence ID" value="PHJ39778.1"/>
    <property type="molecule type" value="Genomic_DNA"/>
</dbReference>
<dbReference type="AlphaFoldDB" id="A0A2C6MHM6"/>
<reference evidence="1 2" key="1">
    <citation type="submission" date="2013-09" db="EMBL/GenBank/DDBJ databases">
        <title>Biodegradation of hydrocarbons in the deep terrestrial subsurface : characterization of a microbial consortium composed of two Desulfotomaculum species originating from a deep geological formation.</title>
        <authorList>
            <person name="Aullo T."/>
            <person name="Berlendis S."/>
            <person name="Lascourreges J.-F."/>
            <person name="Dessort D."/>
            <person name="Saint-Laurent S."/>
            <person name="Schraauwers B."/>
            <person name="Mas J."/>
            <person name="Magot M."/>
            <person name="Ranchou-Peyruse A."/>
        </authorList>
    </citation>
    <scope>NUCLEOTIDE SEQUENCE [LARGE SCALE GENOMIC DNA]</scope>
    <source>
        <strain evidence="1 2">Bs107</strain>
    </source>
</reference>
<evidence type="ECO:0000313" key="2">
    <source>
        <dbReference type="Proteomes" id="UP000222564"/>
    </source>
</evidence>